<dbReference type="HOGENOM" id="CLU_2356644_0_0_10"/>
<feature type="transmembrane region" description="Helical" evidence="1">
    <location>
        <begin position="73"/>
        <end position="95"/>
    </location>
</feature>
<organism evidence="2 3">
    <name type="scientific">Mucilaginibacter paludis DSM 18603</name>
    <dbReference type="NCBI Taxonomy" id="714943"/>
    <lineage>
        <taxon>Bacteria</taxon>
        <taxon>Pseudomonadati</taxon>
        <taxon>Bacteroidota</taxon>
        <taxon>Sphingobacteriia</taxon>
        <taxon>Sphingobacteriales</taxon>
        <taxon>Sphingobacteriaceae</taxon>
        <taxon>Mucilaginibacter</taxon>
    </lineage>
</organism>
<accession>H1Y6K5</accession>
<dbReference type="EMBL" id="CM001403">
    <property type="protein sequence ID" value="EHQ25849.1"/>
    <property type="molecule type" value="Genomic_DNA"/>
</dbReference>
<sequence length="96" mass="11507">MSKKEDPNKKIWIKRFLPDRNPDHIQISLSGYNSIVENEKQLKENNQPIQLKFEKSPWYYSLYKAIPAYINSWFFKLIIAALVSAFFTLVIKYYFP</sequence>
<evidence type="ECO:0000256" key="1">
    <source>
        <dbReference type="SAM" id="Phobius"/>
    </source>
</evidence>
<keyword evidence="1" id="KW-1133">Transmembrane helix</keyword>
<dbReference type="Proteomes" id="UP000002774">
    <property type="component" value="Chromosome"/>
</dbReference>
<dbReference type="RefSeq" id="WP_008505732.1">
    <property type="nucleotide sequence ID" value="NZ_CM001403.1"/>
</dbReference>
<keyword evidence="1" id="KW-0472">Membrane</keyword>
<keyword evidence="3" id="KW-1185">Reference proteome</keyword>
<evidence type="ECO:0000313" key="3">
    <source>
        <dbReference type="Proteomes" id="UP000002774"/>
    </source>
</evidence>
<keyword evidence="1" id="KW-0812">Transmembrane</keyword>
<gene>
    <name evidence="2" type="ORF">Mucpa_1694</name>
</gene>
<dbReference type="AlphaFoldDB" id="H1Y6K5"/>
<evidence type="ECO:0000313" key="2">
    <source>
        <dbReference type="EMBL" id="EHQ25849.1"/>
    </source>
</evidence>
<protein>
    <submittedName>
        <fullName evidence="2">Uncharacterized protein</fullName>
    </submittedName>
</protein>
<name>H1Y6K5_9SPHI</name>
<proteinExistence type="predicted"/>
<reference evidence="2" key="1">
    <citation type="submission" date="2011-09" db="EMBL/GenBank/DDBJ databases">
        <title>The permanent draft genome of Mucilaginibacter paludis DSM 18603.</title>
        <authorList>
            <consortium name="US DOE Joint Genome Institute (JGI-PGF)"/>
            <person name="Lucas S."/>
            <person name="Han J."/>
            <person name="Lapidus A."/>
            <person name="Bruce D."/>
            <person name="Goodwin L."/>
            <person name="Pitluck S."/>
            <person name="Peters L."/>
            <person name="Kyrpides N."/>
            <person name="Mavromatis K."/>
            <person name="Ivanova N."/>
            <person name="Mikhailova N."/>
            <person name="Held B."/>
            <person name="Detter J.C."/>
            <person name="Tapia R."/>
            <person name="Han C."/>
            <person name="Land M."/>
            <person name="Hauser L."/>
            <person name="Markowitz V."/>
            <person name="Cheng J.-F."/>
            <person name="Hugenholtz P."/>
            <person name="Woyke T."/>
            <person name="Wu D."/>
            <person name="Tindall B."/>
            <person name="Brambilla E."/>
            <person name="Klenk H.-P."/>
            <person name="Eisen J.A."/>
        </authorList>
    </citation>
    <scope>NUCLEOTIDE SEQUENCE [LARGE SCALE GENOMIC DNA]</scope>
    <source>
        <strain evidence="2">DSM 18603</strain>
    </source>
</reference>